<dbReference type="GO" id="GO:0004803">
    <property type="term" value="F:transposase activity"/>
    <property type="evidence" value="ECO:0007669"/>
    <property type="project" value="InterPro"/>
</dbReference>
<keyword evidence="1" id="KW-0175">Coiled coil</keyword>
<dbReference type="Proteomes" id="UP000494218">
    <property type="component" value="Unassembled WGS sequence"/>
</dbReference>
<accession>A0A6P2T0L7</accession>
<dbReference type="Gene3D" id="1.10.10.10">
    <property type="entry name" value="Winged helix-like DNA-binding domain superfamily/Winged helix DNA-binding domain"/>
    <property type="match status" value="1"/>
</dbReference>
<dbReference type="InterPro" id="IPR036388">
    <property type="entry name" value="WH-like_DNA-bd_sf"/>
</dbReference>
<dbReference type="SUPFAM" id="SSF46689">
    <property type="entry name" value="Homeodomain-like"/>
    <property type="match status" value="1"/>
</dbReference>
<dbReference type="EMBL" id="CABVPW010000071">
    <property type="protein sequence ID" value="VWC50989.1"/>
    <property type="molecule type" value="Genomic_DNA"/>
</dbReference>
<reference evidence="2 3" key="1">
    <citation type="submission" date="2019-09" db="EMBL/GenBank/DDBJ databases">
        <authorList>
            <person name="Depoorter E."/>
        </authorList>
    </citation>
    <scope>NUCLEOTIDE SEQUENCE [LARGE SCALE GENOMIC DNA]</scope>
    <source>
        <strain evidence="2">LMG 23254</strain>
    </source>
</reference>
<dbReference type="InterPro" id="IPR002514">
    <property type="entry name" value="Transposase_8"/>
</dbReference>
<gene>
    <name evidence="2" type="ORF">BLA23254_07830</name>
</gene>
<protein>
    <submittedName>
        <fullName evidence="2">Transposase IS3/IS911</fullName>
    </submittedName>
</protein>
<evidence type="ECO:0000256" key="1">
    <source>
        <dbReference type="SAM" id="Coils"/>
    </source>
</evidence>
<name>A0A6P2T0L7_BURL3</name>
<evidence type="ECO:0000313" key="3">
    <source>
        <dbReference type="Proteomes" id="UP000494218"/>
    </source>
</evidence>
<dbReference type="GO" id="GO:0006313">
    <property type="term" value="P:DNA transposition"/>
    <property type="evidence" value="ECO:0007669"/>
    <property type="project" value="InterPro"/>
</dbReference>
<proteinExistence type="predicted"/>
<dbReference type="AlphaFoldDB" id="A0A6P2T0L7"/>
<dbReference type="GO" id="GO:0003677">
    <property type="term" value="F:DNA binding"/>
    <property type="evidence" value="ECO:0007669"/>
    <property type="project" value="InterPro"/>
</dbReference>
<organism evidence="2 3">
    <name type="scientific">Burkholderia lata (strain ATCC 17760 / DSM 23089 / LMG 22485 / NCIMB 9086 / R18194 / 383)</name>
    <dbReference type="NCBI Taxonomy" id="482957"/>
    <lineage>
        <taxon>Bacteria</taxon>
        <taxon>Pseudomonadati</taxon>
        <taxon>Pseudomonadota</taxon>
        <taxon>Betaproteobacteria</taxon>
        <taxon>Burkholderiales</taxon>
        <taxon>Burkholderiaceae</taxon>
        <taxon>Burkholderia</taxon>
        <taxon>Burkholderia cepacia complex</taxon>
    </lineage>
</organism>
<evidence type="ECO:0000313" key="2">
    <source>
        <dbReference type="EMBL" id="VWC50989.1"/>
    </source>
</evidence>
<sequence length="108" mass="12549">MNKKPNKFSPEVRARAVRLVREQRSEHPSMWVAVESIAPMIGCTPQTLLGWVKRDEVERGERDGVSTAERERIKALEREVKELRRTNEIIKLASAFFAQAELDRRFKS</sequence>
<feature type="coiled-coil region" evidence="1">
    <location>
        <begin position="66"/>
        <end position="93"/>
    </location>
</feature>
<dbReference type="Pfam" id="PF01527">
    <property type="entry name" value="HTH_Tnp_1"/>
    <property type="match status" value="1"/>
</dbReference>
<dbReference type="InterPro" id="IPR009057">
    <property type="entry name" value="Homeodomain-like_sf"/>
</dbReference>